<dbReference type="Proteomes" id="UP000760480">
    <property type="component" value="Unassembled WGS sequence"/>
</dbReference>
<evidence type="ECO:0000313" key="2">
    <source>
        <dbReference type="EMBL" id="NMQ18310.1"/>
    </source>
</evidence>
<sequence>MSYTVLGDAVNLASRLEGAAKQYGVEIVISEYTRELVPEYACRELDRVRVKGRTQPVVMFEPLGLASDLDAEQNAELIEYEEALRAYRRQDWNPAEAGFQRLRERQPDHRLYALYLERLATLRAEPPPVDWDGVFNLETK</sequence>
<organism evidence="2 3">
    <name type="scientific">Candidatus Competibacter phosphatis</name>
    <dbReference type="NCBI Taxonomy" id="221280"/>
    <lineage>
        <taxon>Bacteria</taxon>
        <taxon>Pseudomonadati</taxon>
        <taxon>Pseudomonadota</taxon>
        <taxon>Gammaproteobacteria</taxon>
        <taxon>Candidatus Competibacteraceae</taxon>
        <taxon>Candidatus Competibacter</taxon>
    </lineage>
</organism>
<dbReference type="InterPro" id="IPR050697">
    <property type="entry name" value="Adenylyl/Guanylyl_Cyclase_3/4"/>
</dbReference>
<dbReference type="EMBL" id="SPMZ01000011">
    <property type="protein sequence ID" value="NMQ18310.1"/>
    <property type="molecule type" value="Genomic_DNA"/>
</dbReference>
<dbReference type="InterPro" id="IPR001054">
    <property type="entry name" value="A/G_cyclase"/>
</dbReference>
<feature type="domain" description="Guanylate cyclase" evidence="1">
    <location>
        <begin position="1"/>
        <end position="17"/>
    </location>
</feature>
<dbReference type="PROSITE" id="PS50125">
    <property type="entry name" value="GUANYLATE_CYCLASE_2"/>
    <property type="match status" value="1"/>
</dbReference>
<reference evidence="2 3" key="1">
    <citation type="submission" date="2019-03" db="EMBL/GenBank/DDBJ databases">
        <title>Metabolic reconstructions from genomes of highly enriched 'Candidatus Accumulibacter' and 'Candidatus Competibacter' bioreactor populations.</title>
        <authorList>
            <person name="Annavajhala M.K."/>
            <person name="Welles L."/>
            <person name="Abbas B."/>
            <person name="Sorokin D."/>
            <person name="Park H."/>
            <person name="Van Loosdrecht M."/>
            <person name="Chandran K."/>
        </authorList>
    </citation>
    <scope>NUCLEOTIDE SEQUENCE [LARGE SCALE GENOMIC DNA]</scope>
    <source>
        <strain evidence="2 3">SBR_G</strain>
    </source>
</reference>
<evidence type="ECO:0000259" key="1">
    <source>
        <dbReference type="PROSITE" id="PS50125"/>
    </source>
</evidence>
<dbReference type="PANTHER" id="PTHR43081">
    <property type="entry name" value="ADENYLATE CYCLASE, TERMINAL-DIFFERENTIATION SPECIFIC-RELATED"/>
    <property type="match status" value="1"/>
</dbReference>
<gene>
    <name evidence="2" type="ORF">E4P82_03325</name>
</gene>
<proteinExistence type="predicted"/>
<dbReference type="SUPFAM" id="SSF55073">
    <property type="entry name" value="Nucleotide cyclase"/>
    <property type="match status" value="1"/>
</dbReference>
<name>A0ABX1TG13_9GAMM</name>
<comment type="caution">
    <text evidence="2">The sequence shown here is derived from an EMBL/GenBank/DDBJ whole genome shotgun (WGS) entry which is preliminary data.</text>
</comment>
<accession>A0ABX1TG13</accession>
<dbReference type="Gene3D" id="3.30.70.1230">
    <property type="entry name" value="Nucleotide cyclase"/>
    <property type="match status" value="1"/>
</dbReference>
<dbReference type="CDD" id="cd07302">
    <property type="entry name" value="CHD"/>
    <property type="match status" value="1"/>
</dbReference>
<keyword evidence="3" id="KW-1185">Reference proteome</keyword>
<dbReference type="PANTHER" id="PTHR43081:SF1">
    <property type="entry name" value="ADENYLATE CYCLASE, TERMINAL-DIFFERENTIATION SPECIFIC"/>
    <property type="match status" value="1"/>
</dbReference>
<dbReference type="InterPro" id="IPR029787">
    <property type="entry name" value="Nucleotide_cyclase"/>
</dbReference>
<protein>
    <submittedName>
        <fullName evidence="2">Adenylate/guanylate cyclase domain-containing protein</fullName>
    </submittedName>
</protein>
<evidence type="ECO:0000313" key="3">
    <source>
        <dbReference type="Proteomes" id="UP000760480"/>
    </source>
</evidence>